<accession>T2J0B9</accession>
<evidence type="ECO:0000313" key="1">
    <source>
        <dbReference type="EMBL" id="CCQ58492.1"/>
    </source>
</evidence>
<sequence length="60" mass="6850">MKAKFMGIDPTTQKQKWLSNLPENSLGLTEDDVKQWTSEAVKEAIKLEKIKQCQNNLLST</sequence>
<dbReference type="AlphaFoldDB" id="T2J0B9"/>
<reference evidence="1 2" key="2">
    <citation type="submission" date="2013-09" db="EMBL/GenBank/DDBJ databases">
        <title>Whole genome comparison of six Crocosphaera watsonii strains with differing phenotypes.</title>
        <authorList>
            <person name="Bench S.R."/>
            <person name="Heller P."/>
            <person name="Frank I."/>
            <person name="Arciniega M."/>
            <person name="Shilova I.N."/>
            <person name="Zehr J.P."/>
        </authorList>
    </citation>
    <scope>NUCLEOTIDE SEQUENCE [LARGE SCALE GENOMIC DNA]</scope>
    <source>
        <strain evidence="1 2">WH 0005</strain>
    </source>
</reference>
<dbReference type="EMBL" id="CAQL01001031">
    <property type="protein sequence ID" value="CCQ58492.1"/>
    <property type="molecule type" value="Genomic_DNA"/>
</dbReference>
<proteinExistence type="predicted"/>
<reference evidence="1 2" key="1">
    <citation type="submission" date="2013-01" db="EMBL/GenBank/DDBJ databases">
        <authorList>
            <person name="Bench S."/>
        </authorList>
    </citation>
    <scope>NUCLEOTIDE SEQUENCE [LARGE SCALE GENOMIC DNA]</scope>
    <source>
        <strain evidence="1 2">WH 0005</strain>
    </source>
</reference>
<protein>
    <submittedName>
        <fullName evidence="1">Uncharacterized protein</fullName>
    </submittedName>
</protein>
<gene>
    <name evidence="1" type="ORF">CWATWH0005_4016</name>
</gene>
<comment type="caution">
    <text evidence="1">The sequence shown here is derived from an EMBL/GenBank/DDBJ whole genome shotgun (WGS) entry which is preliminary data.</text>
</comment>
<evidence type="ECO:0000313" key="2">
    <source>
        <dbReference type="Proteomes" id="UP000017981"/>
    </source>
</evidence>
<dbReference type="Proteomes" id="UP000017981">
    <property type="component" value="Unassembled WGS sequence"/>
</dbReference>
<organism evidence="1 2">
    <name type="scientific">Crocosphaera watsonii WH 0005</name>
    <dbReference type="NCBI Taxonomy" id="423472"/>
    <lineage>
        <taxon>Bacteria</taxon>
        <taxon>Bacillati</taxon>
        <taxon>Cyanobacteriota</taxon>
        <taxon>Cyanophyceae</taxon>
        <taxon>Oscillatoriophycideae</taxon>
        <taxon>Chroococcales</taxon>
        <taxon>Aphanothecaceae</taxon>
        <taxon>Crocosphaera</taxon>
    </lineage>
</organism>
<name>T2J0B9_CROWT</name>